<dbReference type="PROSITE" id="PS50994">
    <property type="entry name" value="INTEGRASE"/>
    <property type="match status" value="1"/>
</dbReference>
<dbReference type="InterPro" id="IPR043502">
    <property type="entry name" value="DNA/RNA_pol_sf"/>
</dbReference>
<evidence type="ECO:0000259" key="1">
    <source>
        <dbReference type="PROSITE" id="PS50994"/>
    </source>
</evidence>
<keyword evidence="2" id="KW-0695">RNA-directed DNA polymerase</keyword>
<dbReference type="SUPFAM" id="SSF53098">
    <property type="entry name" value="Ribonuclease H-like"/>
    <property type="match status" value="1"/>
</dbReference>
<dbReference type="Pfam" id="PF00665">
    <property type="entry name" value="rve"/>
    <property type="match status" value="1"/>
</dbReference>
<proteinExistence type="predicted"/>
<dbReference type="PANTHER" id="PTHR47266">
    <property type="entry name" value="ENDONUCLEASE-RELATED"/>
    <property type="match status" value="1"/>
</dbReference>
<keyword evidence="3" id="KW-1185">Reference proteome</keyword>
<sequence>MEAINLVLTYVKLQCHELRATNTPRTYIPLRPNLGVLQSPPTQGNYLPEIRKELKVCETKTDKSSIDEPPEVKLKDLPPHLEYIFLEGDDKLPVIIAKDLSVEEKAALIKVLKSHKRAIDWKLSDIKGINPEFCTHKSLIEEDYKPAVQHQRRVNPKIHDVIKKEVEKFLDAGLIYPISDSPWANEVLISSLLAIVEPPGTIYSDNLTLHRFYGTFPSSRGKTNLYLVAGLTVDYLSKWVEAKALPTNDARVVCKFLKSLFARFGAPRAIISDRGTHFCNDQFAMVMLKYDVTHRLSTAYHPQTSGQVEVSNRGLKQILERPVGENRASWLDKLDDALWAFHTAYKTPIGCTPYKIVYGKACHLPIELEHKAYWVLKHANFDLETAGDHRKVKLNELNKLRDQAYENSLIYKEKTKRIHDSKIRNLVFNVGDQVLLFNSRLKMFSGKLKSRRFGPFTIAHVFPYGTVELSQNSRPNFKVNGHRIKHYFGGDVPQLVVSDLQTFPKDK</sequence>
<name>A0ABQ4XVM2_9ASTR</name>
<gene>
    <name evidence="2" type="ORF">Tco_0702038</name>
</gene>
<keyword evidence="2" id="KW-0808">Transferase</keyword>
<dbReference type="Proteomes" id="UP001151760">
    <property type="component" value="Unassembled WGS sequence"/>
</dbReference>
<accession>A0ABQ4XVM2</accession>
<dbReference type="InterPro" id="IPR001584">
    <property type="entry name" value="Integrase_cat-core"/>
</dbReference>
<reference evidence="2" key="2">
    <citation type="submission" date="2022-01" db="EMBL/GenBank/DDBJ databases">
        <authorList>
            <person name="Yamashiro T."/>
            <person name="Shiraishi A."/>
            <person name="Satake H."/>
            <person name="Nakayama K."/>
        </authorList>
    </citation>
    <scope>NUCLEOTIDE SEQUENCE</scope>
</reference>
<dbReference type="InterPro" id="IPR036397">
    <property type="entry name" value="RNaseH_sf"/>
</dbReference>
<dbReference type="InterPro" id="IPR012337">
    <property type="entry name" value="RNaseH-like_sf"/>
</dbReference>
<dbReference type="Gene3D" id="3.30.420.10">
    <property type="entry name" value="Ribonuclease H-like superfamily/Ribonuclease H"/>
    <property type="match status" value="1"/>
</dbReference>
<dbReference type="Gene3D" id="3.10.10.10">
    <property type="entry name" value="HIV Type 1 Reverse Transcriptase, subunit A, domain 1"/>
    <property type="match status" value="1"/>
</dbReference>
<keyword evidence="2" id="KW-0548">Nucleotidyltransferase</keyword>
<dbReference type="EMBL" id="BQNB010009846">
    <property type="protein sequence ID" value="GJS69197.1"/>
    <property type="molecule type" value="Genomic_DNA"/>
</dbReference>
<protein>
    <submittedName>
        <fullName evidence="2">Reverse transcriptase domain-containing protein</fullName>
    </submittedName>
</protein>
<feature type="domain" description="Integrase catalytic" evidence="1">
    <location>
        <begin position="195"/>
        <end position="361"/>
    </location>
</feature>
<dbReference type="GO" id="GO:0003964">
    <property type="term" value="F:RNA-directed DNA polymerase activity"/>
    <property type="evidence" value="ECO:0007669"/>
    <property type="project" value="UniProtKB-KW"/>
</dbReference>
<dbReference type="InterPro" id="IPR052160">
    <property type="entry name" value="Gypsy_RT_Integrase-like"/>
</dbReference>
<evidence type="ECO:0000313" key="3">
    <source>
        <dbReference type="Proteomes" id="UP001151760"/>
    </source>
</evidence>
<dbReference type="SUPFAM" id="SSF56672">
    <property type="entry name" value="DNA/RNA polymerases"/>
    <property type="match status" value="1"/>
</dbReference>
<organism evidence="2 3">
    <name type="scientific">Tanacetum coccineum</name>
    <dbReference type="NCBI Taxonomy" id="301880"/>
    <lineage>
        <taxon>Eukaryota</taxon>
        <taxon>Viridiplantae</taxon>
        <taxon>Streptophyta</taxon>
        <taxon>Embryophyta</taxon>
        <taxon>Tracheophyta</taxon>
        <taxon>Spermatophyta</taxon>
        <taxon>Magnoliopsida</taxon>
        <taxon>eudicotyledons</taxon>
        <taxon>Gunneridae</taxon>
        <taxon>Pentapetalae</taxon>
        <taxon>asterids</taxon>
        <taxon>campanulids</taxon>
        <taxon>Asterales</taxon>
        <taxon>Asteraceae</taxon>
        <taxon>Asteroideae</taxon>
        <taxon>Anthemideae</taxon>
        <taxon>Anthemidinae</taxon>
        <taxon>Tanacetum</taxon>
    </lineage>
</organism>
<comment type="caution">
    <text evidence="2">The sequence shown here is derived from an EMBL/GenBank/DDBJ whole genome shotgun (WGS) entry which is preliminary data.</text>
</comment>
<evidence type="ECO:0000313" key="2">
    <source>
        <dbReference type="EMBL" id="GJS69197.1"/>
    </source>
</evidence>
<reference evidence="2" key="1">
    <citation type="journal article" date="2022" name="Int. J. Mol. Sci.">
        <title>Draft Genome of Tanacetum Coccineum: Genomic Comparison of Closely Related Tanacetum-Family Plants.</title>
        <authorList>
            <person name="Yamashiro T."/>
            <person name="Shiraishi A."/>
            <person name="Nakayama K."/>
            <person name="Satake H."/>
        </authorList>
    </citation>
    <scope>NUCLEOTIDE SEQUENCE</scope>
</reference>